<evidence type="ECO:0000313" key="1">
    <source>
        <dbReference type="EMBL" id="PWD81254.1"/>
    </source>
</evidence>
<dbReference type="EMBL" id="QEWQ01000003">
    <property type="protein sequence ID" value="PWD81254.1"/>
    <property type="molecule type" value="Genomic_DNA"/>
</dbReference>
<accession>A0A2U2AF17</accession>
<organism evidence="1 2">
    <name type="scientific">Ignatzschineria ureiclastica</name>
    <dbReference type="NCBI Taxonomy" id="472582"/>
    <lineage>
        <taxon>Bacteria</taxon>
        <taxon>Pseudomonadati</taxon>
        <taxon>Pseudomonadota</taxon>
        <taxon>Gammaproteobacteria</taxon>
        <taxon>Cardiobacteriales</taxon>
        <taxon>Ignatzschineriaceae</taxon>
        <taxon>Ignatzschineria</taxon>
    </lineage>
</organism>
<evidence type="ECO:0008006" key="3">
    <source>
        <dbReference type="Google" id="ProtNLM"/>
    </source>
</evidence>
<dbReference type="AlphaFoldDB" id="A0A2U2AF17"/>
<protein>
    <recommendedName>
        <fullName evidence="3">DUF192 domain-containing protein</fullName>
    </recommendedName>
</protein>
<dbReference type="InterPro" id="IPR038695">
    <property type="entry name" value="Saro_0823-like_sf"/>
</dbReference>
<dbReference type="PANTHER" id="PTHR37953">
    <property type="entry name" value="UPF0127 PROTEIN MJ1496"/>
    <property type="match status" value="1"/>
</dbReference>
<dbReference type="PANTHER" id="PTHR37953:SF1">
    <property type="entry name" value="UPF0127 PROTEIN MJ1496"/>
    <property type="match status" value="1"/>
</dbReference>
<dbReference type="Pfam" id="PF02643">
    <property type="entry name" value="DUF192"/>
    <property type="match status" value="1"/>
</dbReference>
<name>A0A2U2AF17_9GAMM</name>
<dbReference type="InterPro" id="IPR003795">
    <property type="entry name" value="DUF192"/>
</dbReference>
<sequence length="217" mass="24033">MTAFYSVKMKRWLKVLIGTMRRTKHNMGLSEMQKSIKLWKRTLLLTVVGSLGLLTVTNNLAIGQQAVTQSPDLVTFQQNRAGIVKPSFGLSPISGLREGEMIVGGQPILVELALDGYAQAKGLMYRESMPEDRGMLFMFPSTQPLSFWMKNTLIPLDIIYIAENGEIVDIVTAEPCKSAHCPSYPSKAPGKYVLELNAGMAEKLGLQAGDNLNRQWN</sequence>
<proteinExistence type="predicted"/>
<comment type="caution">
    <text evidence="1">The sequence shown here is derived from an EMBL/GenBank/DDBJ whole genome shotgun (WGS) entry which is preliminary data.</text>
</comment>
<reference evidence="2" key="1">
    <citation type="submission" date="2018-05" db="EMBL/GenBank/DDBJ databases">
        <title>Ignatzschineria dubaiensis sp. nov., isolated from necrotic foot tissues of dromedaries (Camelus dromedarius) and associated maggots in Dubai, United Arab Emirates.</title>
        <authorList>
            <person name="Tsang C.C."/>
            <person name="Tang J.Y.M."/>
            <person name="Fong J.Y.H."/>
            <person name="Kinne J."/>
            <person name="Lee H.H."/>
            <person name="Joseph M."/>
            <person name="Jose S."/>
            <person name="Schuster R.K."/>
            <person name="Tang Y."/>
            <person name="Sivakumar S."/>
            <person name="Chen J.H.K."/>
            <person name="Teng J.L.L."/>
            <person name="Lau S.K.P."/>
            <person name="Wernery U."/>
            <person name="Woo P.C.Y."/>
        </authorList>
    </citation>
    <scope>NUCLEOTIDE SEQUENCE [LARGE SCALE GENOMIC DNA]</scope>
    <source>
        <strain evidence="2">KCTC 22644</strain>
    </source>
</reference>
<dbReference type="Proteomes" id="UP000245020">
    <property type="component" value="Unassembled WGS sequence"/>
</dbReference>
<dbReference type="Gene3D" id="2.60.120.1140">
    <property type="entry name" value="Protein of unknown function DUF192"/>
    <property type="match status" value="1"/>
</dbReference>
<gene>
    <name evidence="1" type="ORF">DC083_05025</name>
</gene>
<evidence type="ECO:0000313" key="2">
    <source>
        <dbReference type="Proteomes" id="UP000245020"/>
    </source>
</evidence>
<keyword evidence="2" id="KW-1185">Reference proteome</keyword>